<dbReference type="Gene3D" id="2.60.120.1440">
    <property type="match status" value="1"/>
</dbReference>
<keyword evidence="1" id="KW-0812">Transmembrane</keyword>
<proteinExistence type="predicted"/>
<dbReference type="InterPro" id="IPR032623">
    <property type="entry name" value="FecR_N"/>
</dbReference>
<dbReference type="InterPro" id="IPR012373">
    <property type="entry name" value="Ferrdict_sens_TM"/>
</dbReference>
<dbReference type="Proteomes" id="UP001596114">
    <property type="component" value="Unassembled WGS sequence"/>
</dbReference>
<dbReference type="Pfam" id="PF04773">
    <property type="entry name" value="FecR"/>
    <property type="match status" value="1"/>
</dbReference>
<organism evidence="4 5">
    <name type="scientific">Rhodanobacter ginsengisoli</name>
    <dbReference type="NCBI Taxonomy" id="418646"/>
    <lineage>
        <taxon>Bacteria</taxon>
        <taxon>Pseudomonadati</taxon>
        <taxon>Pseudomonadota</taxon>
        <taxon>Gammaproteobacteria</taxon>
        <taxon>Lysobacterales</taxon>
        <taxon>Rhodanobacteraceae</taxon>
        <taxon>Rhodanobacter</taxon>
    </lineage>
</organism>
<keyword evidence="5" id="KW-1185">Reference proteome</keyword>
<accession>A0ABW0QJ34</accession>
<evidence type="ECO:0000313" key="5">
    <source>
        <dbReference type="Proteomes" id="UP001596114"/>
    </source>
</evidence>
<dbReference type="Pfam" id="PF16220">
    <property type="entry name" value="DUF4880"/>
    <property type="match status" value="1"/>
</dbReference>
<feature type="domain" description="FecR N-terminal" evidence="3">
    <location>
        <begin position="14"/>
        <end position="52"/>
    </location>
</feature>
<protein>
    <submittedName>
        <fullName evidence="4">FecR family protein</fullName>
    </submittedName>
</protein>
<feature type="domain" description="FecR protein" evidence="2">
    <location>
        <begin position="156"/>
        <end position="247"/>
    </location>
</feature>
<gene>
    <name evidence="4" type="ORF">ACFPPA_03155</name>
</gene>
<evidence type="ECO:0000259" key="3">
    <source>
        <dbReference type="Pfam" id="PF16220"/>
    </source>
</evidence>
<name>A0ABW0QJ34_9GAMM</name>
<evidence type="ECO:0000313" key="4">
    <source>
        <dbReference type="EMBL" id="MFC5524733.1"/>
    </source>
</evidence>
<dbReference type="InterPro" id="IPR006860">
    <property type="entry name" value="FecR"/>
</dbReference>
<evidence type="ECO:0000259" key="2">
    <source>
        <dbReference type="Pfam" id="PF04773"/>
    </source>
</evidence>
<dbReference type="RefSeq" id="WP_377317194.1">
    <property type="nucleotide sequence ID" value="NZ_JBHSNF010000001.1"/>
</dbReference>
<dbReference type="EMBL" id="JBHSNF010000001">
    <property type="protein sequence ID" value="MFC5524733.1"/>
    <property type="molecule type" value="Genomic_DNA"/>
</dbReference>
<keyword evidence="1" id="KW-1133">Transmembrane helix</keyword>
<sequence>MHKEDQRLQDLIAEQAAEWYVAHRDGTLGMQQQQAFMRWLRASPMHVAEYLAIAGVARDIGDAARQDTTSLQQLLGDAGGMDRVVPIHAAGGASVLSMLSPQEHRVRTRAGHHAHPSRAATRSLARWANVAALMLATTALIFGLRWFASRPQVLNYATSHGEQRSLQLPDNTFVRLNSDSAIAVSFSQHRRLVEVIRGQAYFEVAKDPERPFGVRVGSLLIKDIGTAFDVYRQATGTTVTVTEGQVQVWPAPPAPPATAWLHRARQPAAAGRGHPLVDLVAGHQARIAASGRLESQGPVDLEQATAWLQGNIVFEDESIAAVAAQFNRYNNLQIRVDDRRIGLLPISGTFAAHDVSTFVAFLGTMPGVHVRTQERRIIVTGRAAGKHRD</sequence>
<reference evidence="5" key="1">
    <citation type="journal article" date="2019" name="Int. J. Syst. Evol. Microbiol.">
        <title>The Global Catalogue of Microorganisms (GCM) 10K type strain sequencing project: providing services to taxonomists for standard genome sequencing and annotation.</title>
        <authorList>
            <consortium name="The Broad Institute Genomics Platform"/>
            <consortium name="The Broad Institute Genome Sequencing Center for Infectious Disease"/>
            <person name="Wu L."/>
            <person name="Ma J."/>
        </authorList>
    </citation>
    <scope>NUCLEOTIDE SEQUENCE [LARGE SCALE GENOMIC DNA]</scope>
    <source>
        <strain evidence="5">CGMCC 1.16619</strain>
    </source>
</reference>
<dbReference type="Gene3D" id="3.55.50.30">
    <property type="match status" value="1"/>
</dbReference>
<comment type="caution">
    <text evidence="4">The sequence shown here is derived from an EMBL/GenBank/DDBJ whole genome shotgun (WGS) entry which is preliminary data.</text>
</comment>
<feature type="transmembrane region" description="Helical" evidence="1">
    <location>
        <begin position="127"/>
        <end position="148"/>
    </location>
</feature>
<dbReference type="PANTHER" id="PTHR30273">
    <property type="entry name" value="PERIPLASMIC SIGNAL SENSOR AND SIGMA FACTOR ACTIVATOR FECR-RELATED"/>
    <property type="match status" value="1"/>
</dbReference>
<keyword evidence="1" id="KW-0472">Membrane</keyword>
<dbReference type="PANTHER" id="PTHR30273:SF2">
    <property type="entry name" value="PROTEIN FECR"/>
    <property type="match status" value="1"/>
</dbReference>
<evidence type="ECO:0000256" key="1">
    <source>
        <dbReference type="SAM" id="Phobius"/>
    </source>
</evidence>